<feature type="region of interest" description="Disordered" evidence="1">
    <location>
        <begin position="164"/>
        <end position="193"/>
    </location>
</feature>
<reference evidence="3" key="1">
    <citation type="submission" date="2021-03" db="EMBL/GenBank/DDBJ databases">
        <authorList>
            <person name="Tagirdzhanova G."/>
        </authorList>
    </citation>
    <scope>NUCLEOTIDE SEQUENCE</scope>
</reference>
<evidence type="ECO:0000256" key="2">
    <source>
        <dbReference type="SAM" id="Phobius"/>
    </source>
</evidence>
<accession>A0A8H3EHF0</accession>
<evidence type="ECO:0000256" key="1">
    <source>
        <dbReference type="SAM" id="MobiDB-lite"/>
    </source>
</evidence>
<comment type="caution">
    <text evidence="3">The sequence shown here is derived from an EMBL/GenBank/DDBJ whole genome shotgun (WGS) entry which is preliminary data.</text>
</comment>
<feature type="compositionally biased region" description="Low complexity" evidence="1">
    <location>
        <begin position="164"/>
        <end position="182"/>
    </location>
</feature>
<organism evidence="3 4">
    <name type="scientific">Gomphillus americanus</name>
    <dbReference type="NCBI Taxonomy" id="1940652"/>
    <lineage>
        <taxon>Eukaryota</taxon>
        <taxon>Fungi</taxon>
        <taxon>Dikarya</taxon>
        <taxon>Ascomycota</taxon>
        <taxon>Pezizomycotina</taxon>
        <taxon>Lecanoromycetes</taxon>
        <taxon>OSLEUM clade</taxon>
        <taxon>Ostropomycetidae</taxon>
        <taxon>Ostropales</taxon>
        <taxon>Graphidaceae</taxon>
        <taxon>Gomphilloideae</taxon>
        <taxon>Gomphillus</taxon>
    </lineage>
</organism>
<keyword evidence="2" id="KW-0812">Transmembrane</keyword>
<dbReference type="EMBL" id="CAJPDQ010000003">
    <property type="protein sequence ID" value="CAF9907196.1"/>
    <property type="molecule type" value="Genomic_DNA"/>
</dbReference>
<feature type="compositionally biased region" description="Polar residues" evidence="1">
    <location>
        <begin position="184"/>
        <end position="193"/>
    </location>
</feature>
<dbReference type="AlphaFoldDB" id="A0A8H3EHF0"/>
<feature type="transmembrane region" description="Helical" evidence="2">
    <location>
        <begin position="202"/>
        <end position="222"/>
    </location>
</feature>
<keyword evidence="2" id="KW-0472">Membrane</keyword>
<protein>
    <submittedName>
        <fullName evidence="3">Uncharacterized protein</fullName>
    </submittedName>
</protein>
<proteinExistence type="predicted"/>
<evidence type="ECO:0000313" key="4">
    <source>
        <dbReference type="Proteomes" id="UP000664169"/>
    </source>
</evidence>
<gene>
    <name evidence="3" type="ORF">GOMPHAMPRED_005046</name>
</gene>
<keyword evidence="4" id="KW-1185">Reference proteome</keyword>
<evidence type="ECO:0000313" key="3">
    <source>
        <dbReference type="EMBL" id="CAF9907196.1"/>
    </source>
</evidence>
<sequence length="266" mass="27802">MNPAILPLTTTFTAPTSCFSTITRGALSNTNDPALRFANDASCIPSGAQTANRAYAFSPGLNCPYSWTTVWTGQTTLGTATETRAICCPVLNGIVPLAGIPFYYNPDSIVWPTLGCTAQISEVLTLTIAQVGGTSYVLSGGGGLVIAGINAPSVQIAWQSTDLSTTPTSSSSVGASETSITSGAPMSSDTSNGDSLSTGSKIAIGIVVPLAVLGLMFVTFLITKSWQRRRILNDPKYLKSQRDLSQRDPGVFIETKPQSNAAVTHK</sequence>
<dbReference type="OrthoDB" id="4770059at2759"/>
<keyword evidence="2" id="KW-1133">Transmembrane helix</keyword>
<dbReference type="Proteomes" id="UP000664169">
    <property type="component" value="Unassembled WGS sequence"/>
</dbReference>
<name>A0A8H3EHF0_9LECA</name>